<evidence type="ECO:0000313" key="1">
    <source>
        <dbReference type="EMBL" id="KAF7196355.1"/>
    </source>
</evidence>
<dbReference type="Proteomes" id="UP000660729">
    <property type="component" value="Unassembled WGS sequence"/>
</dbReference>
<sequence>MVHTRSQKFAKLVNFSKDYWKLEAKDVEYEKLPAVNRDILSQRGLLDYHKCGGDELQRFYQQRKLATQYGDGDGLDIDQLVARLQHADNLATFDRFLALPAEL</sequence>
<dbReference type="EMBL" id="JABCIY010000027">
    <property type="protein sequence ID" value="KAF7196355.1"/>
    <property type="molecule type" value="Genomic_DNA"/>
</dbReference>
<gene>
    <name evidence="1" type="ORF">HII31_02422</name>
</gene>
<proteinExistence type="predicted"/>
<dbReference type="OrthoDB" id="10474038at2759"/>
<keyword evidence="2" id="KW-1185">Reference proteome</keyword>
<organism evidence="1 2">
    <name type="scientific">Pseudocercospora fuligena</name>
    <dbReference type="NCBI Taxonomy" id="685502"/>
    <lineage>
        <taxon>Eukaryota</taxon>
        <taxon>Fungi</taxon>
        <taxon>Dikarya</taxon>
        <taxon>Ascomycota</taxon>
        <taxon>Pezizomycotina</taxon>
        <taxon>Dothideomycetes</taxon>
        <taxon>Dothideomycetidae</taxon>
        <taxon>Mycosphaerellales</taxon>
        <taxon>Mycosphaerellaceae</taxon>
        <taxon>Pseudocercospora</taxon>
    </lineage>
</organism>
<protein>
    <submittedName>
        <fullName evidence="1">Uncharacterized protein</fullName>
    </submittedName>
</protein>
<accession>A0A8H6VRN1</accession>
<reference evidence="1" key="1">
    <citation type="submission" date="2020-04" db="EMBL/GenBank/DDBJ databases">
        <title>Draft genome resource of the tomato pathogen Pseudocercospora fuligena.</title>
        <authorList>
            <person name="Zaccaron A."/>
        </authorList>
    </citation>
    <scope>NUCLEOTIDE SEQUENCE</scope>
    <source>
        <strain evidence="1">PF001</strain>
    </source>
</reference>
<name>A0A8H6VRN1_9PEZI</name>
<comment type="caution">
    <text evidence="1">The sequence shown here is derived from an EMBL/GenBank/DDBJ whole genome shotgun (WGS) entry which is preliminary data.</text>
</comment>
<evidence type="ECO:0000313" key="2">
    <source>
        <dbReference type="Proteomes" id="UP000660729"/>
    </source>
</evidence>
<dbReference type="AlphaFoldDB" id="A0A8H6VRN1"/>